<dbReference type="EMBL" id="JANPWB010000013">
    <property type="protein sequence ID" value="KAJ1105578.1"/>
    <property type="molecule type" value="Genomic_DNA"/>
</dbReference>
<dbReference type="Proteomes" id="UP001066276">
    <property type="component" value="Chromosome 9"/>
</dbReference>
<keyword evidence="3" id="KW-1185">Reference proteome</keyword>
<protein>
    <submittedName>
        <fullName evidence="2">Uncharacterized protein</fullName>
    </submittedName>
</protein>
<gene>
    <name evidence="2" type="ORF">NDU88_002983</name>
</gene>
<accession>A0AAV7MPJ0</accession>
<feature type="compositionally biased region" description="Basic and acidic residues" evidence="1">
    <location>
        <begin position="13"/>
        <end position="23"/>
    </location>
</feature>
<feature type="region of interest" description="Disordered" evidence="1">
    <location>
        <begin position="1"/>
        <end position="45"/>
    </location>
</feature>
<dbReference type="AlphaFoldDB" id="A0AAV7MPJ0"/>
<proteinExistence type="predicted"/>
<name>A0AAV7MPJ0_PLEWA</name>
<evidence type="ECO:0000256" key="1">
    <source>
        <dbReference type="SAM" id="MobiDB-lite"/>
    </source>
</evidence>
<evidence type="ECO:0000313" key="2">
    <source>
        <dbReference type="EMBL" id="KAJ1105578.1"/>
    </source>
</evidence>
<feature type="region of interest" description="Disordered" evidence="1">
    <location>
        <begin position="75"/>
        <end position="118"/>
    </location>
</feature>
<comment type="caution">
    <text evidence="2">The sequence shown here is derived from an EMBL/GenBank/DDBJ whole genome shotgun (WGS) entry which is preliminary data.</text>
</comment>
<evidence type="ECO:0000313" key="3">
    <source>
        <dbReference type="Proteomes" id="UP001066276"/>
    </source>
</evidence>
<organism evidence="2 3">
    <name type="scientific">Pleurodeles waltl</name>
    <name type="common">Iberian ribbed newt</name>
    <dbReference type="NCBI Taxonomy" id="8319"/>
    <lineage>
        <taxon>Eukaryota</taxon>
        <taxon>Metazoa</taxon>
        <taxon>Chordata</taxon>
        <taxon>Craniata</taxon>
        <taxon>Vertebrata</taxon>
        <taxon>Euteleostomi</taxon>
        <taxon>Amphibia</taxon>
        <taxon>Batrachia</taxon>
        <taxon>Caudata</taxon>
        <taxon>Salamandroidea</taxon>
        <taxon>Salamandridae</taxon>
        <taxon>Pleurodelinae</taxon>
        <taxon>Pleurodeles</taxon>
    </lineage>
</organism>
<reference evidence="2" key="1">
    <citation type="journal article" date="2022" name="bioRxiv">
        <title>Sequencing and chromosome-scale assembly of the giantPleurodeles waltlgenome.</title>
        <authorList>
            <person name="Brown T."/>
            <person name="Elewa A."/>
            <person name="Iarovenko S."/>
            <person name="Subramanian E."/>
            <person name="Araus A.J."/>
            <person name="Petzold A."/>
            <person name="Susuki M."/>
            <person name="Suzuki K.-i.T."/>
            <person name="Hayashi T."/>
            <person name="Toyoda A."/>
            <person name="Oliveira C."/>
            <person name="Osipova E."/>
            <person name="Leigh N.D."/>
            <person name="Simon A."/>
            <person name="Yun M.H."/>
        </authorList>
    </citation>
    <scope>NUCLEOTIDE SEQUENCE</scope>
    <source>
        <strain evidence="2">20211129_DDA</strain>
        <tissue evidence="2">Liver</tissue>
    </source>
</reference>
<sequence>MSPGAINKRRRGHEAGTRSRLPDGDPCCSPKRVAGPPRPRRKPKLTTVLRAVRDEVCDADEVSLLSPGFCADGSVSPSAVLADADPIPGPADTVSSDVTPEVLSHRSESTRYNLRSNP</sequence>